<gene>
    <name evidence="2" type="ORF">SAMN05444320_108125</name>
</gene>
<organism evidence="2 3">
    <name type="scientific">Streptoalloteichus hindustanus</name>
    <dbReference type="NCBI Taxonomy" id="2017"/>
    <lineage>
        <taxon>Bacteria</taxon>
        <taxon>Bacillati</taxon>
        <taxon>Actinomycetota</taxon>
        <taxon>Actinomycetes</taxon>
        <taxon>Pseudonocardiales</taxon>
        <taxon>Pseudonocardiaceae</taxon>
        <taxon>Streptoalloteichus</taxon>
    </lineage>
</organism>
<keyword evidence="2" id="KW-0808">Transferase</keyword>
<dbReference type="SUPFAM" id="SSF52821">
    <property type="entry name" value="Rhodanese/Cell cycle control phosphatase"/>
    <property type="match status" value="1"/>
</dbReference>
<protein>
    <submittedName>
        <fullName evidence="2">Rhodanese-related sulfurtransferase</fullName>
    </submittedName>
</protein>
<evidence type="ECO:0000259" key="1">
    <source>
        <dbReference type="PROSITE" id="PS50206"/>
    </source>
</evidence>
<accession>A0A1M5J3U7</accession>
<sequence length="140" mass="14562">MTNFLAAPTGLVTAGTADPATAAAHFRHLLSVETDPADLRTDMEAGRGGFVVLDVRSPEHFAAGHVPGATNLPAREINATTTASLPGDAVLVVYCWGPGCNGADKAALALAELGFRVKKLIGGFWTWRTDRHPVAKGEAA</sequence>
<proteinExistence type="predicted"/>
<dbReference type="PANTHER" id="PTHR43031">
    <property type="entry name" value="FAD-DEPENDENT OXIDOREDUCTASE"/>
    <property type="match status" value="1"/>
</dbReference>
<keyword evidence="3" id="KW-1185">Reference proteome</keyword>
<dbReference type="PANTHER" id="PTHR43031:SF1">
    <property type="entry name" value="PYRIDINE NUCLEOTIDE-DISULPHIDE OXIDOREDUCTASE"/>
    <property type="match status" value="1"/>
</dbReference>
<name>A0A1M5J3U7_STRHI</name>
<reference evidence="2 3" key="1">
    <citation type="submission" date="2016-11" db="EMBL/GenBank/DDBJ databases">
        <authorList>
            <person name="Jaros S."/>
            <person name="Januszkiewicz K."/>
            <person name="Wedrychowicz H."/>
        </authorList>
    </citation>
    <scope>NUCLEOTIDE SEQUENCE [LARGE SCALE GENOMIC DNA]</scope>
    <source>
        <strain evidence="2 3">DSM 44523</strain>
    </source>
</reference>
<evidence type="ECO:0000313" key="3">
    <source>
        <dbReference type="Proteomes" id="UP000184501"/>
    </source>
</evidence>
<dbReference type="InterPro" id="IPR050229">
    <property type="entry name" value="GlpE_sulfurtransferase"/>
</dbReference>
<dbReference type="STRING" id="2017.SAMN05444320_108125"/>
<dbReference type="Gene3D" id="3.40.250.10">
    <property type="entry name" value="Rhodanese-like domain"/>
    <property type="match status" value="1"/>
</dbReference>
<dbReference type="Pfam" id="PF00581">
    <property type="entry name" value="Rhodanese"/>
    <property type="match status" value="1"/>
</dbReference>
<dbReference type="OrthoDB" id="9800872at2"/>
<dbReference type="Proteomes" id="UP000184501">
    <property type="component" value="Unassembled WGS sequence"/>
</dbReference>
<dbReference type="PROSITE" id="PS00380">
    <property type="entry name" value="RHODANESE_1"/>
    <property type="match status" value="1"/>
</dbReference>
<dbReference type="SMART" id="SM00450">
    <property type="entry name" value="RHOD"/>
    <property type="match status" value="1"/>
</dbReference>
<dbReference type="InterPro" id="IPR036873">
    <property type="entry name" value="Rhodanese-like_dom_sf"/>
</dbReference>
<dbReference type="InterPro" id="IPR001307">
    <property type="entry name" value="Thiosulphate_STrfase_CS"/>
</dbReference>
<feature type="domain" description="Rhodanese" evidence="1">
    <location>
        <begin position="46"/>
        <end position="136"/>
    </location>
</feature>
<dbReference type="GO" id="GO:0004792">
    <property type="term" value="F:thiosulfate-cyanide sulfurtransferase activity"/>
    <property type="evidence" value="ECO:0007669"/>
    <property type="project" value="InterPro"/>
</dbReference>
<dbReference type="InterPro" id="IPR001763">
    <property type="entry name" value="Rhodanese-like_dom"/>
</dbReference>
<evidence type="ECO:0000313" key="2">
    <source>
        <dbReference type="EMBL" id="SHG35298.1"/>
    </source>
</evidence>
<dbReference type="PROSITE" id="PS50206">
    <property type="entry name" value="RHODANESE_3"/>
    <property type="match status" value="1"/>
</dbReference>
<dbReference type="AlphaFoldDB" id="A0A1M5J3U7"/>
<dbReference type="RefSeq" id="WP_073487113.1">
    <property type="nucleotide sequence ID" value="NZ_FQVN01000008.1"/>
</dbReference>
<dbReference type="EMBL" id="FQVN01000008">
    <property type="protein sequence ID" value="SHG35298.1"/>
    <property type="molecule type" value="Genomic_DNA"/>
</dbReference>